<evidence type="ECO:0000313" key="2">
    <source>
        <dbReference type="EMBL" id="MDO1451108.1"/>
    </source>
</evidence>
<gene>
    <name evidence="2" type="ORF">Q0590_32845</name>
</gene>
<evidence type="ECO:0000256" key="1">
    <source>
        <dbReference type="SAM" id="Phobius"/>
    </source>
</evidence>
<evidence type="ECO:0000313" key="3">
    <source>
        <dbReference type="Proteomes" id="UP001168528"/>
    </source>
</evidence>
<protein>
    <submittedName>
        <fullName evidence="2">Uncharacterized protein</fullName>
    </submittedName>
</protein>
<dbReference type="RefSeq" id="WP_302041908.1">
    <property type="nucleotide sequence ID" value="NZ_JAUKPO010000043.1"/>
</dbReference>
<reference evidence="2" key="1">
    <citation type="submission" date="2023-07" db="EMBL/GenBank/DDBJ databases">
        <title>The genome sequence of Rhodocytophaga aerolata KACC 12507.</title>
        <authorList>
            <person name="Zhang X."/>
        </authorList>
    </citation>
    <scope>NUCLEOTIDE SEQUENCE</scope>
    <source>
        <strain evidence="2">KACC 12507</strain>
    </source>
</reference>
<accession>A0ABT8RIV8</accession>
<sequence>MLRNIGPFHPGMIVMVSKAFIHFDAMVVKQLFVAAHISIFCYIITKSFPYRMVTTM</sequence>
<organism evidence="2 3">
    <name type="scientific">Rhodocytophaga aerolata</name>
    <dbReference type="NCBI Taxonomy" id="455078"/>
    <lineage>
        <taxon>Bacteria</taxon>
        <taxon>Pseudomonadati</taxon>
        <taxon>Bacteroidota</taxon>
        <taxon>Cytophagia</taxon>
        <taxon>Cytophagales</taxon>
        <taxon>Rhodocytophagaceae</taxon>
        <taxon>Rhodocytophaga</taxon>
    </lineage>
</organism>
<keyword evidence="1" id="KW-0812">Transmembrane</keyword>
<dbReference type="Proteomes" id="UP001168528">
    <property type="component" value="Unassembled WGS sequence"/>
</dbReference>
<name>A0ABT8RIV8_9BACT</name>
<keyword evidence="1" id="KW-1133">Transmembrane helix</keyword>
<comment type="caution">
    <text evidence="2">The sequence shown here is derived from an EMBL/GenBank/DDBJ whole genome shotgun (WGS) entry which is preliminary data.</text>
</comment>
<keyword evidence="1" id="KW-0472">Membrane</keyword>
<feature type="transmembrane region" description="Helical" evidence="1">
    <location>
        <begin position="20"/>
        <end position="44"/>
    </location>
</feature>
<proteinExistence type="predicted"/>
<keyword evidence="3" id="KW-1185">Reference proteome</keyword>
<dbReference type="EMBL" id="JAUKPO010000043">
    <property type="protein sequence ID" value="MDO1451108.1"/>
    <property type="molecule type" value="Genomic_DNA"/>
</dbReference>